<dbReference type="Proteomes" id="UP001432322">
    <property type="component" value="Unassembled WGS sequence"/>
</dbReference>
<dbReference type="AlphaFoldDB" id="A0AAV5WDX9"/>
<accession>A0AAV5WDX9</accession>
<sequence length="156" mass="17967">ETSRKSRRVSSKVIDYTESSGEEEENKEDDEDYEEKEKGKEKEENEPVAKRRKIQKEEEESPISNGKRRYMECPKCTNYRSTSVMAILHHLRNVHGTTPSDIGIKFLCDCGHKSASHTHCITGKCNILNFTVIHERKIGEKCIFCEVKRSLAQSCN</sequence>
<evidence type="ECO:0000313" key="2">
    <source>
        <dbReference type="EMBL" id="GMT30481.1"/>
    </source>
</evidence>
<reference evidence="2" key="1">
    <citation type="submission" date="2023-10" db="EMBL/GenBank/DDBJ databases">
        <title>Genome assembly of Pristionchus species.</title>
        <authorList>
            <person name="Yoshida K."/>
            <person name="Sommer R.J."/>
        </authorList>
    </citation>
    <scope>NUCLEOTIDE SEQUENCE</scope>
    <source>
        <strain evidence="2">RS5133</strain>
    </source>
</reference>
<name>A0AAV5WDX9_9BILA</name>
<evidence type="ECO:0000313" key="3">
    <source>
        <dbReference type="Proteomes" id="UP001432322"/>
    </source>
</evidence>
<evidence type="ECO:0008006" key="4">
    <source>
        <dbReference type="Google" id="ProtNLM"/>
    </source>
</evidence>
<evidence type="ECO:0000256" key="1">
    <source>
        <dbReference type="SAM" id="MobiDB-lite"/>
    </source>
</evidence>
<feature type="compositionally biased region" description="Acidic residues" evidence="1">
    <location>
        <begin position="20"/>
        <end position="34"/>
    </location>
</feature>
<protein>
    <recommendedName>
        <fullName evidence="4">C2H2-type domain-containing protein</fullName>
    </recommendedName>
</protein>
<comment type="caution">
    <text evidence="2">The sequence shown here is derived from an EMBL/GenBank/DDBJ whole genome shotgun (WGS) entry which is preliminary data.</text>
</comment>
<dbReference type="EMBL" id="BTSY01000005">
    <property type="protein sequence ID" value="GMT30481.1"/>
    <property type="molecule type" value="Genomic_DNA"/>
</dbReference>
<feature type="region of interest" description="Disordered" evidence="1">
    <location>
        <begin position="1"/>
        <end position="64"/>
    </location>
</feature>
<feature type="compositionally biased region" description="Basic and acidic residues" evidence="1">
    <location>
        <begin position="35"/>
        <end position="49"/>
    </location>
</feature>
<organism evidence="2 3">
    <name type="scientific">Pristionchus fissidentatus</name>
    <dbReference type="NCBI Taxonomy" id="1538716"/>
    <lineage>
        <taxon>Eukaryota</taxon>
        <taxon>Metazoa</taxon>
        <taxon>Ecdysozoa</taxon>
        <taxon>Nematoda</taxon>
        <taxon>Chromadorea</taxon>
        <taxon>Rhabditida</taxon>
        <taxon>Rhabditina</taxon>
        <taxon>Diplogasteromorpha</taxon>
        <taxon>Diplogasteroidea</taxon>
        <taxon>Neodiplogasteridae</taxon>
        <taxon>Pristionchus</taxon>
    </lineage>
</organism>
<gene>
    <name evidence="2" type="ORF">PFISCL1PPCAC_21778</name>
</gene>
<feature type="non-terminal residue" evidence="2">
    <location>
        <position position="1"/>
    </location>
</feature>
<proteinExistence type="predicted"/>
<feature type="compositionally biased region" description="Basic residues" evidence="1">
    <location>
        <begin position="1"/>
        <end position="10"/>
    </location>
</feature>
<keyword evidence="3" id="KW-1185">Reference proteome</keyword>